<dbReference type="EMBL" id="JARKIF010000007">
    <property type="protein sequence ID" value="KAJ7635352.1"/>
    <property type="molecule type" value="Genomic_DNA"/>
</dbReference>
<evidence type="ECO:0000313" key="2">
    <source>
        <dbReference type="EMBL" id="KAJ7635352.1"/>
    </source>
</evidence>
<protein>
    <recommendedName>
        <fullName evidence="1">SnoaL-like domain-containing protein</fullName>
    </recommendedName>
</protein>
<comment type="caution">
    <text evidence="2">The sequence shown here is derived from an EMBL/GenBank/DDBJ whole genome shotgun (WGS) entry which is preliminary data.</text>
</comment>
<dbReference type="AlphaFoldDB" id="A0AAD7C0G1"/>
<dbReference type="Proteomes" id="UP001221142">
    <property type="component" value="Unassembled WGS sequence"/>
</dbReference>
<proteinExistence type="predicted"/>
<accession>A0AAD7C0G1</accession>
<dbReference type="Pfam" id="PF12680">
    <property type="entry name" value="SnoaL_2"/>
    <property type="match status" value="1"/>
</dbReference>
<reference evidence="2" key="1">
    <citation type="submission" date="2023-03" db="EMBL/GenBank/DDBJ databases">
        <title>Massive genome expansion in bonnet fungi (Mycena s.s.) driven by repeated elements and novel gene families across ecological guilds.</title>
        <authorList>
            <consortium name="Lawrence Berkeley National Laboratory"/>
            <person name="Harder C.B."/>
            <person name="Miyauchi S."/>
            <person name="Viragh M."/>
            <person name="Kuo A."/>
            <person name="Thoen E."/>
            <person name="Andreopoulos B."/>
            <person name="Lu D."/>
            <person name="Skrede I."/>
            <person name="Drula E."/>
            <person name="Henrissat B."/>
            <person name="Morin E."/>
            <person name="Kohler A."/>
            <person name="Barry K."/>
            <person name="LaButti K."/>
            <person name="Morin E."/>
            <person name="Salamov A."/>
            <person name="Lipzen A."/>
            <person name="Mereny Z."/>
            <person name="Hegedus B."/>
            <person name="Baldrian P."/>
            <person name="Stursova M."/>
            <person name="Weitz H."/>
            <person name="Taylor A."/>
            <person name="Grigoriev I.V."/>
            <person name="Nagy L.G."/>
            <person name="Martin F."/>
            <person name="Kauserud H."/>
        </authorList>
    </citation>
    <scope>NUCLEOTIDE SEQUENCE</scope>
    <source>
        <strain evidence="2">9284</strain>
    </source>
</reference>
<dbReference type="InterPro" id="IPR032710">
    <property type="entry name" value="NTF2-like_dom_sf"/>
</dbReference>
<dbReference type="InterPro" id="IPR037401">
    <property type="entry name" value="SnoaL-like"/>
</dbReference>
<dbReference type="PANTHER" id="PTHR41252:SF1">
    <property type="entry name" value="BLR2505 PROTEIN"/>
    <property type="match status" value="1"/>
</dbReference>
<organism evidence="2 3">
    <name type="scientific">Roridomyces roridus</name>
    <dbReference type="NCBI Taxonomy" id="1738132"/>
    <lineage>
        <taxon>Eukaryota</taxon>
        <taxon>Fungi</taxon>
        <taxon>Dikarya</taxon>
        <taxon>Basidiomycota</taxon>
        <taxon>Agaricomycotina</taxon>
        <taxon>Agaricomycetes</taxon>
        <taxon>Agaricomycetidae</taxon>
        <taxon>Agaricales</taxon>
        <taxon>Marasmiineae</taxon>
        <taxon>Mycenaceae</taxon>
        <taxon>Roridomyces</taxon>
    </lineage>
</organism>
<name>A0AAD7C0G1_9AGAR</name>
<evidence type="ECO:0000313" key="3">
    <source>
        <dbReference type="Proteomes" id="UP001221142"/>
    </source>
</evidence>
<feature type="domain" description="SnoaL-like" evidence="1">
    <location>
        <begin position="15"/>
        <end position="120"/>
    </location>
</feature>
<evidence type="ECO:0000259" key="1">
    <source>
        <dbReference type="Pfam" id="PF12680"/>
    </source>
</evidence>
<gene>
    <name evidence="2" type="ORF">FB45DRAFT_911326</name>
</gene>
<dbReference type="Gene3D" id="3.10.450.50">
    <property type="match status" value="1"/>
</dbReference>
<dbReference type="SUPFAM" id="SSF54427">
    <property type="entry name" value="NTF2-like"/>
    <property type="match status" value="1"/>
</dbReference>
<dbReference type="PANTHER" id="PTHR41252">
    <property type="entry name" value="BLR2505 PROTEIN"/>
    <property type="match status" value="1"/>
</dbReference>
<keyword evidence="3" id="KW-1185">Reference proteome</keyword>
<sequence length="144" mass="15850">MSSTLLSAQLAGAQACLDYVSSANVDGLRDLFAPNFTHELFPSTTAGSQTKRSKDDFLGSVQYFWANVLERLKFLSPFDIVQAPDVVVLHVKADGMTKWGKPYTNEYMMTFRFEGGKIISIREFVDSLFSADLMASVPAPAPAQ</sequence>